<dbReference type="Gene3D" id="3.50.50.60">
    <property type="entry name" value="FAD/NAD(P)-binding domain"/>
    <property type="match status" value="1"/>
</dbReference>
<organism evidence="4 5">
    <name type="scientific">Cupriavidus basilensis</name>
    <dbReference type="NCBI Taxonomy" id="68895"/>
    <lineage>
        <taxon>Bacteria</taxon>
        <taxon>Pseudomonadati</taxon>
        <taxon>Pseudomonadota</taxon>
        <taxon>Betaproteobacteria</taxon>
        <taxon>Burkholderiales</taxon>
        <taxon>Burkholderiaceae</taxon>
        <taxon>Cupriavidus</taxon>
    </lineage>
</organism>
<evidence type="ECO:0000259" key="3">
    <source>
        <dbReference type="Pfam" id="PF01494"/>
    </source>
</evidence>
<name>A0ABT6B5M3_9BURK</name>
<keyword evidence="1" id="KW-0560">Oxidoreductase</keyword>
<keyword evidence="5" id="KW-1185">Reference proteome</keyword>
<protein>
    <submittedName>
        <fullName evidence="4">Flavin-dependent oxidoreductase</fullName>
    </submittedName>
</protein>
<dbReference type="SUPFAM" id="SSF54373">
    <property type="entry name" value="FAD-linked reductases, C-terminal domain"/>
    <property type="match status" value="1"/>
</dbReference>
<evidence type="ECO:0000256" key="1">
    <source>
        <dbReference type="ARBA" id="ARBA00023002"/>
    </source>
</evidence>
<dbReference type="Gene3D" id="3.30.9.30">
    <property type="match status" value="1"/>
</dbReference>
<evidence type="ECO:0000313" key="5">
    <source>
        <dbReference type="Proteomes" id="UP001216674"/>
    </source>
</evidence>
<gene>
    <name evidence="4" type="ORF">P3W85_41025</name>
</gene>
<dbReference type="PANTHER" id="PTHR13789:SF268">
    <property type="entry name" value="5-METHYLPHENAZINE-1-CARBOXYLATE 1-MONOOXYGENASE"/>
    <property type="match status" value="1"/>
</dbReference>
<dbReference type="InterPro" id="IPR002938">
    <property type="entry name" value="FAD-bd"/>
</dbReference>
<dbReference type="InterPro" id="IPR036188">
    <property type="entry name" value="FAD/NAD-bd_sf"/>
</dbReference>
<reference evidence="4 5" key="1">
    <citation type="submission" date="2023-03" db="EMBL/GenBank/DDBJ databases">
        <title>Draft assemblies of triclosan tolerant bacteria isolated from returned activated sludge.</title>
        <authorList>
            <person name="Van Hamelsveld S."/>
        </authorList>
    </citation>
    <scope>NUCLEOTIDE SEQUENCE [LARGE SCALE GENOMIC DNA]</scope>
    <source>
        <strain evidence="4 5">GW210010_S58</strain>
    </source>
</reference>
<comment type="caution">
    <text evidence="4">The sequence shown here is derived from an EMBL/GenBank/DDBJ whole genome shotgun (WGS) entry which is preliminary data.</text>
</comment>
<dbReference type="PRINTS" id="PR00420">
    <property type="entry name" value="RNGMNOXGNASE"/>
</dbReference>
<dbReference type="Pfam" id="PF01494">
    <property type="entry name" value="FAD_binding_3"/>
    <property type="match status" value="1"/>
</dbReference>
<proteinExistence type="predicted"/>
<dbReference type="EMBL" id="JARJLM010000669">
    <property type="protein sequence ID" value="MDF3839276.1"/>
    <property type="molecule type" value="Genomic_DNA"/>
</dbReference>
<evidence type="ECO:0000256" key="2">
    <source>
        <dbReference type="ARBA" id="ARBA00023033"/>
    </source>
</evidence>
<evidence type="ECO:0000313" key="4">
    <source>
        <dbReference type="EMBL" id="MDF3839276.1"/>
    </source>
</evidence>
<dbReference type="RefSeq" id="WP_276269027.1">
    <property type="nucleotide sequence ID" value="NZ_JARJLM010000669.1"/>
</dbReference>
<feature type="domain" description="FAD-binding" evidence="3">
    <location>
        <begin position="2"/>
        <end position="368"/>
    </location>
</feature>
<sequence length="426" mass="47040">MKIAIAGGGIGGLTLALLCHRHGIEAEVWEASEAPRPLGVGINLLPHAVRELAELGLHDALAALAVQTSSLSYYNKLGQRIWHEPRGRAAGYDWPQFSIHRGELQMLLYRTVVERLGAQRVHTGHAFESVVSTGARAGDPVAFTLRRRSDNAQVTAQADVLVGADGIHSAVRRHFYPQGDAPRFSRRTLWRAVTEAPPYLDGSSMFMAGHQDQKFVAYPISEPLRREGRSLVNWIAELRVPDHVSDTPPRSDWNKQVGKSVFSAAFAGWQWDWIDIPALIDGAQAIYEFPMVDKDPLPRWTFDRVTLLGDAAHPMYPIGSNGSAQAILDARYLMDSLLANGAPGDVQGAGYALREYEAERLPRTAAIVLRNRLNGPEQVMQLAEQRAPQGFDNIDAVIPRAELEAIALRYKQLAGFDRQSLQATPR</sequence>
<dbReference type="Proteomes" id="UP001216674">
    <property type="component" value="Unassembled WGS sequence"/>
</dbReference>
<dbReference type="InterPro" id="IPR050493">
    <property type="entry name" value="FAD-dep_Monooxygenase_BioMet"/>
</dbReference>
<keyword evidence="2" id="KW-0503">Monooxygenase</keyword>
<dbReference type="PANTHER" id="PTHR13789">
    <property type="entry name" value="MONOOXYGENASE"/>
    <property type="match status" value="1"/>
</dbReference>
<accession>A0ABT6B5M3</accession>
<dbReference type="NCBIfam" id="NF005720">
    <property type="entry name" value="PRK07538.1"/>
    <property type="match status" value="1"/>
</dbReference>
<dbReference type="SUPFAM" id="SSF51905">
    <property type="entry name" value="FAD/NAD(P)-binding domain"/>
    <property type="match status" value="1"/>
</dbReference>